<organism evidence="3 4">
    <name type="scientific">Suricata suricatta</name>
    <name type="common">Meerkat</name>
    <dbReference type="NCBI Taxonomy" id="37032"/>
    <lineage>
        <taxon>Eukaryota</taxon>
        <taxon>Metazoa</taxon>
        <taxon>Chordata</taxon>
        <taxon>Craniata</taxon>
        <taxon>Vertebrata</taxon>
        <taxon>Euteleostomi</taxon>
        <taxon>Mammalia</taxon>
        <taxon>Eutheria</taxon>
        <taxon>Laurasiatheria</taxon>
        <taxon>Carnivora</taxon>
        <taxon>Feliformia</taxon>
        <taxon>Herpestidae</taxon>
        <taxon>Suricata</taxon>
    </lineage>
</organism>
<dbReference type="PANTHER" id="PTHR45168:SF4">
    <property type="entry name" value="SIMILAR TO DNAJ HOMOLOG SUBFAMILY B MEMBER 6 (HEAT SHOCK PROTEIN J2) (HSJ-2) (MRJ) (MDJ4)"/>
    <property type="match status" value="1"/>
</dbReference>
<dbReference type="CDD" id="cd06257">
    <property type="entry name" value="DnaJ"/>
    <property type="match status" value="1"/>
</dbReference>
<evidence type="ECO:0000259" key="2">
    <source>
        <dbReference type="PROSITE" id="PS50076"/>
    </source>
</evidence>
<dbReference type="Proteomes" id="UP000472268">
    <property type="component" value="Chromosome 8"/>
</dbReference>
<sequence length="268" mass="30467">MLNYYKVLGVPQNASPSDIKKAYHQLALQVHPDKNPKNREAAEEKFKQVAEAYEVLSDAKKRNNYDKSRGNHIKMENKGDFSDKNCFKEEPWFERPHCGFQNVFEDKDCFSGDYFSTGHVGRTRRFCSSFFDVIPILDTGFSTFVSLGSRPRPPSTETFVPFVSSGMGNFRLVTTCSQIVEGKKVVKKKVLENVRGKTEVEKENLSHQIPPHPCSGSVCKQSISWDPVRNLKSPHHQLRDRGGKDLQVAKNSILDPYQVYMPSLPSFS</sequence>
<keyword evidence="4" id="KW-1185">Reference proteome</keyword>
<dbReference type="GO" id="GO:0051082">
    <property type="term" value="F:unfolded protein binding"/>
    <property type="evidence" value="ECO:0007669"/>
    <property type="project" value="InterPro"/>
</dbReference>
<dbReference type="SMART" id="SM00271">
    <property type="entry name" value="DnaJ"/>
    <property type="match status" value="1"/>
</dbReference>
<evidence type="ECO:0000313" key="3">
    <source>
        <dbReference type="Ensembl" id="ENSSSUP00005013124.1"/>
    </source>
</evidence>
<dbReference type="InterPro" id="IPR018253">
    <property type="entry name" value="DnaJ_domain_CS"/>
</dbReference>
<dbReference type="PRINTS" id="PR00625">
    <property type="entry name" value="JDOMAIN"/>
</dbReference>
<feature type="domain" description="J" evidence="2">
    <location>
        <begin position="3"/>
        <end position="69"/>
    </location>
</feature>
<dbReference type="Ensembl" id="ENSSSUT00005015000.1">
    <property type="protein sequence ID" value="ENSSSUP00005013124.1"/>
    <property type="gene ID" value="ENSSSUG00005008444.1"/>
</dbReference>
<evidence type="ECO:0000313" key="4">
    <source>
        <dbReference type="Proteomes" id="UP000472268"/>
    </source>
</evidence>
<dbReference type="PROSITE" id="PS50076">
    <property type="entry name" value="DNAJ_2"/>
    <property type="match status" value="1"/>
</dbReference>
<evidence type="ECO:0000256" key="1">
    <source>
        <dbReference type="ARBA" id="ARBA00023186"/>
    </source>
</evidence>
<dbReference type="OMA" id="CIKRENR"/>
<dbReference type="Pfam" id="PF00226">
    <property type="entry name" value="DnaJ"/>
    <property type="match status" value="1"/>
</dbReference>
<dbReference type="AlphaFoldDB" id="A0A673TVU3"/>
<reference evidence="3" key="2">
    <citation type="submission" date="2025-08" db="UniProtKB">
        <authorList>
            <consortium name="Ensembl"/>
        </authorList>
    </citation>
    <scope>IDENTIFICATION</scope>
</reference>
<dbReference type="InterPro" id="IPR043183">
    <property type="entry name" value="DNJB2/6-like"/>
</dbReference>
<accession>A0A673TVU3</accession>
<proteinExistence type="predicted"/>
<dbReference type="InterPro" id="IPR036869">
    <property type="entry name" value="J_dom_sf"/>
</dbReference>
<dbReference type="GO" id="GO:0030544">
    <property type="term" value="F:Hsp70 protein binding"/>
    <property type="evidence" value="ECO:0007669"/>
    <property type="project" value="InterPro"/>
</dbReference>
<reference evidence="3" key="3">
    <citation type="submission" date="2025-09" db="UniProtKB">
        <authorList>
            <consortium name="Ensembl"/>
        </authorList>
    </citation>
    <scope>IDENTIFICATION</scope>
</reference>
<dbReference type="PANTHER" id="PTHR45168">
    <property type="entry name" value="DNAJ HOMOLOG SUBFAMILY B MEMBER 2"/>
    <property type="match status" value="1"/>
</dbReference>
<dbReference type="OrthoDB" id="10250354at2759"/>
<dbReference type="Gene3D" id="1.10.287.110">
    <property type="entry name" value="DnaJ domain"/>
    <property type="match status" value="1"/>
</dbReference>
<keyword evidence="1" id="KW-0143">Chaperone</keyword>
<dbReference type="GeneID" id="115299816"/>
<dbReference type="PROSITE" id="PS00636">
    <property type="entry name" value="DNAJ_1"/>
    <property type="match status" value="1"/>
</dbReference>
<name>A0A673TVU3_SURSU</name>
<dbReference type="RefSeq" id="XP_029805204.1">
    <property type="nucleotide sequence ID" value="XM_029949344.1"/>
</dbReference>
<dbReference type="SUPFAM" id="SSF46565">
    <property type="entry name" value="Chaperone J-domain"/>
    <property type="match status" value="1"/>
</dbReference>
<gene>
    <name evidence="3" type="primary">LOC115299816</name>
</gene>
<dbReference type="InterPro" id="IPR001623">
    <property type="entry name" value="DnaJ_domain"/>
</dbReference>
<protein>
    <recommendedName>
        <fullName evidence="2">J domain-containing protein</fullName>
    </recommendedName>
</protein>
<reference evidence="3 4" key="1">
    <citation type="submission" date="2019-05" db="EMBL/GenBank/DDBJ databases">
        <title>A Chromosome-scale Meerkat (S. suricatta) Genome Assembly.</title>
        <authorList>
            <person name="Dudchenko O."/>
            <person name="Lieberman Aiden E."/>
            <person name="Tung J."/>
            <person name="Barreiro L.B."/>
            <person name="Clutton-Brock T.H."/>
        </authorList>
    </citation>
    <scope>NUCLEOTIDE SEQUENCE [LARGE SCALE GENOMIC DNA]</scope>
</reference>